<keyword evidence="2" id="KW-0472">Membrane</keyword>
<dbReference type="Pfam" id="PF22725">
    <property type="entry name" value="GFO_IDH_MocA_C3"/>
    <property type="match status" value="1"/>
</dbReference>
<dbReference type="InterPro" id="IPR036291">
    <property type="entry name" value="NAD(P)-bd_dom_sf"/>
</dbReference>
<feature type="transmembrane region" description="Helical" evidence="2">
    <location>
        <begin position="20"/>
        <end position="38"/>
    </location>
</feature>
<evidence type="ECO:0000256" key="1">
    <source>
        <dbReference type="ARBA" id="ARBA00023002"/>
    </source>
</evidence>
<dbReference type="InterPro" id="IPR055170">
    <property type="entry name" value="GFO_IDH_MocA-like_dom"/>
</dbReference>
<feature type="domain" description="GFO/IDH/MocA-like oxidoreductase" evidence="4">
    <location>
        <begin position="146"/>
        <end position="280"/>
    </location>
</feature>
<proteinExistence type="predicted"/>
<evidence type="ECO:0000313" key="5">
    <source>
        <dbReference type="EMBL" id="MFC7704306.1"/>
    </source>
</evidence>
<dbReference type="Gene3D" id="3.30.360.10">
    <property type="entry name" value="Dihydrodipicolinate Reductase, domain 2"/>
    <property type="match status" value="1"/>
</dbReference>
<keyword evidence="2" id="KW-1133">Transmembrane helix</keyword>
<dbReference type="PANTHER" id="PTHR43818:SF11">
    <property type="entry name" value="BCDNA.GH03377"/>
    <property type="match status" value="1"/>
</dbReference>
<dbReference type="Pfam" id="PF01408">
    <property type="entry name" value="GFO_IDH_MocA"/>
    <property type="match status" value="1"/>
</dbReference>
<name>A0ABW2ULA4_9RHOB</name>
<organism evidence="5 6">
    <name type="scientific">Plastorhodobacter daqingensis</name>
    <dbReference type="NCBI Taxonomy" id="1387281"/>
    <lineage>
        <taxon>Bacteria</taxon>
        <taxon>Pseudomonadati</taxon>
        <taxon>Pseudomonadota</taxon>
        <taxon>Alphaproteobacteria</taxon>
        <taxon>Rhodobacterales</taxon>
        <taxon>Paracoccaceae</taxon>
        <taxon>Plastorhodobacter</taxon>
    </lineage>
</organism>
<keyword evidence="6" id="KW-1185">Reference proteome</keyword>
<reference evidence="6" key="1">
    <citation type="journal article" date="2019" name="Int. J. Syst. Evol. Microbiol.">
        <title>The Global Catalogue of Microorganisms (GCM) 10K type strain sequencing project: providing services to taxonomists for standard genome sequencing and annotation.</title>
        <authorList>
            <consortium name="The Broad Institute Genomics Platform"/>
            <consortium name="The Broad Institute Genome Sequencing Center for Infectious Disease"/>
            <person name="Wu L."/>
            <person name="Ma J."/>
        </authorList>
    </citation>
    <scope>NUCLEOTIDE SEQUENCE [LARGE SCALE GENOMIC DNA]</scope>
    <source>
        <strain evidence="6">CGMCC 1.12750</strain>
    </source>
</reference>
<dbReference type="InterPro" id="IPR050463">
    <property type="entry name" value="Gfo/Idh/MocA_oxidrdct_glycsds"/>
</dbReference>
<dbReference type="InterPro" id="IPR000683">
    <property type="entry name" value="Gfo/Idh/MocA-like_OxRdtase_N"/>
</dbReference>
<keyword evidence="1" id="KW-0560">Oxidoreductase</keyword>
<comment type="caution">
    <text evidence="5">The sequence shown here is derived from an EMBL/GenBank/DDBJ whole genome shotgun (WGS) entry which is preliminary data.</text>
</comment>
<dbReference type="SUPFAM" id="SSF51735">
    <property type="entry name" value="NAD(P)-binding Rossmann-fold domains"/>
    <property type="match status" value="1"/>
</dbReference>
<dbReference type="PANTHER" id="PTHR43818">
    <property type="entry name" value="BCDNA.GH03377"/>
    <property type="match status" value="1"/>
</dbReference>
<feature type="domain" description="Gfo/Idh/MocA-like oxidoreductase N-terminal" evidence="3">
    <location>
        <begin position="23"/>
        <end position="135"/>
    </location>
</feature>
<accession>A0ABW2ULA4</accession>
<evidence type="ECO:0000259" key="4">
    <source>
        <dbReference type="Pfam" id="PF22725"/>
    </source>
</evidence>
<evidence type="ECO:0000313" key="6">
    <source>
        <dbReference type="Proteomes" id="UP001596516"/>
    </source>
</evidence>
<dbReference type="RefSeq" id="WP_377402342.1">
    <property type="nucleotide sequence ID" value="NZ_JBHTFQ010000004.1"/>
</dbReference>
<gene>
    <name evidence="5" type="ORF">ACFQXB_08880</name>
</gene>
<dbReference type="SUPFAM" id="SSF55347">
    <property type="entry name" value="Glyceraldehyde-3-phosphate dehydrogenase-like, C-terminal domain"/>
    <property type="match status" value="1"/>
</dbReference>
<keyword evidence="2" id="KW-0812">Transmembrane</keyword>
<sequence>MTTTVLHPAPSRPSEVRPATLGLGIIGCGNISVTYLSLAPLFRGIEMRACADLDLSAAQARAAEYGIVAQSVEDLLGNPDIDIIVNLTIPDAHFAVSRAALEAGKHVYSEKPLVLSLQEGLELRALAEARGLRVGCAPDTFLGGAHQYARHLIEEGRLGQVIAGGAAVMSHGMEHWHPNPAFFFQPGGGPILDLGPYYLSNLVNLIGPVRRVAALTSMGSPTRTVTSEPRRGEKITVRTPTNIHALLEFCNGATFTLSASWDVWAHRRVNTELFGAEGSLFLPDPNFFGGLVEFAGTDGEIVPEPAWDHPFGIPNQEHARGAMANYRGAGLADMAVALIEGRPHRCSLDLALHGIEVMMAILASGEEGRFVEMTTTCTQPAPLGPDEARALLA</sequence>
<dbReference type="Proteomes" id="UP001596516">
    <property type="component" value="Unassembled WGS sequence"/>
</dbReference>
<dbReference type="Gene3D" id="3.40.50.720">
    <property type="entry name" value="NAD(P)-binding Rossmann-like Domain"/>
    <property type="match status" value="1"/>
</dbReference>
<evidence type="ECO:0000256" key="2">
    <source>
        <dbReference type="SAM" id="Phobius"/>
    </source>
</evidence>
<evidence type="ECO:0000259" key="3">
    <source>
        <dbReference type="Pfam" id="PF01408"/>
    </source>
</evidence>
<dbReference type="EMBL" id="JBHTFQ010000004">
    <property type="protein sequence ID" value="MFC7704306.1"/>
    <property type="molecule type" value="Genomic_DNA"/>
</dbReference>
<protein>
    <submittedName>
        <fullName evidence="5">Gfo/Idh/MocA family protein</fullName>
    </submittedName>
</protein>